<protein>
    <submittedName>
        <fullName evidence="1">Uncharacterized protein</fullName>
    </submittedName>
</protein>
<dbReference type="Proteomes" id="UP001233999">
    <property type="component" value="Unassembled WGS sequence"/>
</dbReference>
<keyword evidence="2" id="KW-1185">Reference proteome</keyword>
<evidence type="ECO:0000313" key="2">
    <source>
        <dbReference type="Proteomes" id="UP001233999"/>
    </source>
</evidence>
<dbReference type="EMBL" id="JASPKZ010003045">
    <property type="protein sequence ID" value="KAJ9594450.1"/>
    <property type="molecule type" value="Genomic_DNA"/>
</dbReference>
<comment type="caution">
    <text evidence="1">The sequence shown here is derived from an EMBL/GenBank/DDBJ whole genome shotgun (WGS) entry which is preliminary data.</text>
</comment>
<feature type="non-terminal residue" evidence="1">
    <location>
        <position position="1"/>
    </location>
</feature>
<gene>
    <name evidence="1" type="ORF">L9F63_014135</name>
</gene>
<name>A0AAD8A969_DIPPU</name>
<reference evidence="1" key="2">
    <citation type="submission" date="2023-05" db="EMBL/GenBank/DDBJ databases">
        <authorList>
            <person name="Fouks B."/>
        </authorList>
    </citation>
    <scope>NUCLEOTIDE SEQUENCE</scope>
    <source>
        <strain evidence="1">Stay&amp;Tobe</strain>
        <tissue evidence="1">Testes</tissue>
    </source>
</reference>
<accession>A0AAD8A969</accession>
<organism evidence="1 2">
    <name type="scientific">Diploptera punctata</name>
    <name type="common">Pacific beetle cockroach</name>
    <dbReference type="NCBI Taxonomy" id="6984"/>
    <lineage>
        <taxon>Eukaryota</taxon>
        <taxon>Metazoa</taxon>
        <taxon>Ecdysozoa</taxon>
        <taxon>Arthropoda</taxon>
        <taxon>Hexapoda</taxon>
        <taxon>Insecta</taxon>
        <taxon>Pterygota</taxon>
        <taxon>Neoptera</taxon>
        <taxon>Polyneoptera</taxon>
        <taxon>Dictyoptera</taxon>
        <taxon>Blattodea</taxon>
        <taxon>Blaberoidea</taxon>
        <taxon>Blaberidae</taxon>
        <taxon>Diplopterinae</taxon>
        <taxon>Diploptera</taxon>
    </lineage>
</organism>
<dbReference type="AlphaFoldDB" id="A0AAD8A969"/>
<sequence>EVKSSVRKHNLNSLTFRRLFLQFHNKIRGEDSFVQLLQIVDLFIKIHTRVLL</sequence>
<reference evidence="1" key="1">
    <citation type="journal article" date="2023" name="IScience">
        <title>Live-bearing cockroach genome reveals convergent evolutionary mechanisms linked to viviparity in insects and beyond.</title>
        <authorList>
            <person name="Fouks B."/>
            <person name="Harrison M.C."/>
            <person name="Mikhailova A.A."/>
            <person name="Marchal E."/>
            <person name="English S."/>
            <person name="Carruthers M."/>
            <person name="Jennings E.C."/>
            <person name="Chiamaka E.L."/>
            <person name="Frigard R.A."/>
            <person name="Pippel M."/>
            <person name="Attardo G.M."/>
            <person name="Benoit J.B."/>
            <person name="Bornberg-Bauer E."/>
            <person name="Tobe S.S."/>
        </authorList>
    </citation>
    <scope>NUCLEOTIDE SEQUENCE</scope>
    <source>
        <strain evidence="1">Stay&amp;Tobe</strain>
    </source>
</reference>
<evidence type="ECO:0000313" key="1">
    <source>
        <dbReference type="EMBL" id="KAJ9594450.1"/>
    </source>
</evidence>
<feature type="non-terminal residue" evidence="1">
    <location>
        <position position="52"/>
    </location>
</feature>
<proteinExistence type="predicted"/>